<evidence type="ECO:0000313" key="1">
    <source>
        <dbReference type="EMBL" id="MBC8336037.1"/>
    </source>
</evidence>
<accession>A0A8J6NN13</accession>
<dbReference type="PANTHER" id="PTHR47483">
    <property type="entry name" value="BETA-ARABINOFURANOSYLTRANSFERASE RAY1"/>
    <property type="match status" value="1"/>
</dbReference>
<dbReference type="AlphaFoldDB" id="A0A8J6NN13"/>
<organism evidence="1 2">
    <name type="scientific">Candidatus Desulfolinea nitratireducens</name>
    <dbReference type="NCBI Taxonomy" id="2841698"/>
    <lineage>
        <taxon>Bacteria</taxon>
        <taxon>Bacillati</taxon>
        <taxon>Chloroflexota</taxon>
        <taxon>Anaerolineae</taxon>
        <taxon>Anaerolineales</taxon>
        <taxon>Anaerolineales incertae sedis</taxon>
        <taxon>Candidatus Desulfolinea</taxon>
    </lineage>
</organism>
<comment type="caution">
    <text evidence="1">The sequence shown here is derived from an EMBL/GenBank/DDBJ whole genome shotgun (WGS) entry which is preliminary data.</text>
</comment>
<proteinExistence type="predicted"/>
<gene>
    <name evidence="1" type="ORF">H8E29_12285</name>
</gene>
<dbReference type="GO" id="GO:0016757">
    <property type="term" value="F:glycosyltransferase activity"/>
    <property type="evidence" value="ECO:0007669"/>
    <property type="project" value="InterPro"/>
</dbReference>
<sequence length="302" mass="34836">MTLLTLFSSPKPFTDPHIATIQRNAIASWTHLPDVDVILLGDEEGLAEAARDLGVLHLPKVELNENGTPLISSMFALARENSESPLLGIINTDILLMNEIVGASQRIVSRFEKFVLMGQRWDLDVTQPMEFSEDWQSRLKKNIQKEGQLHRPAGSDYFIFPRACYMDIPDFAIGRAGWDNWMIFKARAEKWTTIDATPDVMIVHQNHDYRHLPTGEIHYNLPETDENMQMAGGAAVTRYTIKDTKRQLRDGKITRPRLTSGRFWRGVEQFLRKLFFFLKEEKVEKVVRPKRWAKIFKKIIGK</sequence>
<protein>
    <recommendedName>
        <fullName evidence="3">Glycosyltransferase family 2 protein</fullName>
    </recommendedName>
</protein>
<dbReference type="PANTHER" id="PTHR47483:SF1">
    <property type="entry name" value="BETA-ARABINOFURANOSYLTRANSFERASE RAY1"/>
    <property type="match status" value="1"/>
</dbReference>
<dbReference type="InterPro" id="IPR044575">
    <property type="entry name" value="RAY1-like"/>
</dbReference>
<evidence type="ECO:0008006" key="3">
    <source>
        <dbReference type="Google" id="ProtNLM"/>
    </source>
</evidence>
<evidence type="ECO:0000313" key="2">
    <source>
        <dbReference type="Proteomes" id="UP000614469"/>
    </source>
</evidence>
<dbReference type="Proteomes" id="UP000614469">
    <property type="component" value="Unassembled WGS sequence"/>
</dbReference>
<dbReference type="EMBL" id="JACNJN010000137">
    <property type="protein sequence ID" value="MBC8336037.1"/>
    <property type="molecule type" value="Genomic_DNA"/>
</dbReference>
<reference evidence="1 2" key="1">
    <citation type="submission" date="2020-08" db="EMBL/GenBank/DDBJ databases">
        <title>Bridging the membrane lipid divide: bacteria of the FCB group superphylum have the potential to synthesize archaeal ether lipids.</title>
        <authorList>
            <person name="Villanueva L."/>
            <person name="Von Meijenfeldt F.A.B."/>
            <person name="Westbye A.B."/>
            <person name="Yadav S."/>
            <person name="Hopmans E.C."/>
            <person name="Dutilh B.E."/>
            <person name="Sinninghe Damste J.S."/>
        </authorList>
    </citation>
    <scope>NUCLEOTIDE SEQUENCE [LARGE SCALE GENOMIC DNA]</scope>
    <source>
        <strain evidence="1">NIOZ-UU36</strain>
    </source>
</reference>
<name>A0A8J6NN13_9CHLR</name>